<gene>
    <name evidence="2" type="ORF">CLV43_102665</name>
</gene>
<dbReference type="EMBL" id="PVTF01000002">
    <property type="protein sequence ID" value="PRY45100.1"/>
    <property type="molecule type" value="Genomic_DNA"/>
</dbReference>
<proteinExistence type="predicted"/>
<keyword evidence="1" id="KW-0472">Membrane</keyword>
<accession>A0A2T0THF8</accession>
<evidence type="ECO:0000313" key="3">
    <source>
        <dbReference type="Proteomes" id="UP000239494"/>
    </source>
</evidence>
<evidence type="ECO:0000256" key="1">
    <source>
        <dbReference type="SAM" id="Phobius"/>
    </source>
</evidence>
<reference evidence="2 3" key="1">
    <citation type="submission" date="2018-03" db="EMBL/GenBank/DDBJ databases">
        <title>Genomic Encyclopedia of Archaeal and Bacterial Type Strains, Phase II (KMG-II): from individual species to whole genera.</title>
        <authorList>
            <person name="Goeker M."/>
        </authorList>
    </citation>
    <scope>NUCLEOTIDE SEQUENCE [LARGE SCALE GENOMIC DNA]</scope>
    <source>
        <strain evidence="2 3">DSM 44720</strain>
    </source>
</reference>
<dbReference type="OrthoDB" id="4249403at2"/>
<organism evidence="2 3">
    <name type="scientific">Umezawaea tangerina</name>
    <dbReference type="NCBI Taxonomy" id="84725"/>
    <lineage>
        <taxon>Bacteria</taxon>
        <taxon>Bacillati</taxon>
        <taxon>Actinomycetota</taxon>
        <taxon>Actinomycetes</taxon>
        <taxon>Pseudonocardiales</taxon>
        <taxon>Pseudonocardiaceae</taxon>
        <taxon>Umezawaea</taxon>
    </lineage>
</organism>
<comment type="caution">
    <text evidence="2">The sequence shown here is derived from an EMBL/GenBank/DDBJ whole genome shotgun (WGS) entry which is preliminary data.</text>
</comment>
<name>A0A2T0THF8_9PSEU</name>
<keyword evidence="1" id="KW-1133">Transmembrane helix</keyword>
<protein>
    <submittedName>
        <fullName evidence="2">Uncharacterized protein</fullName>
    </submittedName>
</protein>
<feature type="transmembrane region" description="Helical" evidence="1">
    <location>
        <begin position="12"/>
        <end position="33"/>
    </location>
</feature>
<sequence length="74" mass="7638">MHVNWSALGGVFLVALTAAVGMVVLFSLGIVALDRRSSAVAERRPAGAATATSALCFLACTAVIVYGLYLVVVR</sequence>
<feature type="transmembrane region" description="Helical" evidence="1">
    <location>
        <begin position="45"/>
        <end position="72"/>
    </location>
</feature>
<dbReference type="Proteomes" id="UP000239494">
    <property type="component" value="Unassembled WGS sequence"/>
</dbReference>
<keyword evidence="1" id="KW-0812">Transmembrane</keyword>
<dbReference type="AlphaFoldDB" id="A0A2T0THF8"/>
<evidence type="ECO:0000313" key="2">
    <source>
        <dbReference type="EMBL" id="PRY45100.1"/>
    </source>
</evidence>
<keyword evidence="3" id="KW-1185">Reference proteome</keyword>
<dbReference type="RefSeq" id="WP_106186641.1">
    <property type="nucleotide sequence ID" value="NZ_PVTF01000002.1"/>
</dbReference>